<gene>
    <name evidence="3" type="ORF">D187_010106</name>
</gene>
<dbReference type="PANTHER" id="PTHR38436:SF1">
    <property type="entry name" value="ESTER CYCLASE"/>
    <property type="match status" value="1"/>
</dbReference>
<feature type="region of interest" description="Disordered" evidence="1">
    <location>
        <begin position="13"/>
        <end position="42"/>
    </location>
</feature>
<keyword evidence="2" id="KW-0472">Membrane</keyword>
<comment type="caution">
    <text evidence="3">The sequence shown here is derived from an EMBL/GenBank/DDBJ whole genome shotgun (WGS) entry which is preliminary data.</text>
</comment>
<evidence type="ECO:0000256" key="1">
    <source>
        <dbReference type="SAM" id="MobiDB-lite"/>
    </source>
</evidence>
<keyword evidence="2" id="KW-0812">Transmembrane</keyword>
<dbReference type="EMBL" id="ANAH02000008">
    <property type="protein sequence ID" value="EPX62202.1"/>
    <property type="molecule type" value="Genomic_DNA"/>
</dbReference>
<keyword evidence="3" id="KW-0449">Lipoprotein</keyword>
<evidence type="ECO:0000313" key="3">
    <source>
        <dbReference type="EMBL" id="EPX62202.1"/>
    </source>
</evidence>
<protein>
    <submittedName>
        <fullName evidence="3">Lipoprotein</fullName>
    </submittedName>
</protein>
<dbReference type="Pfam" id="PF07366">
    <property type="entry name" value="SnoaL"/>
    <property type="match status" value="1"/>
</dbReference>
<sequence>MLNVTALRVSINPDPLDFRNTGGSEQTPLDMPETGSTPDTEGTGMDTAALAALPKLRVSNNKRFLVKEGGSPFFWLGNAAASGVHVKPTLSKNERHPSRPSRFRCRAFHAFIHPTTRDEHAQSREMPMRIATHILAALVGFATLVGSSTLAAEELPQPKKLTVDGGLTHYQTYTQLLAARRYYAFWNTGEEAYARAALAENFIDLNLPEGRPQGPTGPIVASRAFRAAVPDLLVSVEEAWVVGEQVISRLRFTGHFTGRFGDIQGDGRSIQFDAVDIYTIKNGRISTNWHLEDNLTFLTRIGAVVTP</sequence>
<evidence type="ECO:0000313" key="4">
    <source>
        <dbReference type="Proteomes" id="UP000011682"/>
    </source>
</evidence>
<dbReference type="AlphaFoldDB" id="S9PIG9"/>
<dbReference type="InterPro" id="IPR009959">
    <property type="entry name" value="Cyclase_SnoaL-like"/>
</dbReference>
<dbReference type="SUPFAM" id="SSF54427">
    <property type="entry name" value="NTF2-like"/>
    <property type="match status" value="1"/>
</dbReference>
<dbReference type="eggNOG" id="COG5485">
    <property type="taxonomic scope" value="Bacteria"/>
</dbReference>
<keyword evidence="2" id="KW-1133">Transmembrane helix</keyword>
<accession>S9PIG9</accession>
<dbReference type="Gene3D" id="3.10.450.50">
    <property type="match status" value="1"/>
</dbReference>
<dbReference type="InterPro" id="IPR032710">
    <property type="entry name" value="NTF2-like_dom_sf"/>
</dbReference>
<dbReference type="PANTHER" id="PTHR38436">
    <property type="entry name" value="POLYKETIDE CYCLASE SNOAL-LIKE DOMAIN"/>
    <property type="match status" value="1"/>
</dbReference>
<reference evidence="3" key="1">
    <citation type="submission" date="2013-05" db="EMBL/GenBank/DDBJ databases">
        <title>Genome assembly of Cystobacter fuscus DSM 2262.</title>
        <authorList>
            <person name="Sharma G."/>
            <person name="Khatri I."/>
            <person name="Kaur C."/>
            <person name="Mayilraj S."/>
            <person name="Subramanian S."/>
        </authorList>
    </citation>
    <scope>NUCLEOTIDE SEQUENCE [LARGE SCALE GENOMIC DNA]</scope>
    <source>
        <strain evidence="3">DSM 2262</strain>
    </source>
</reference>
<dbReference type="Gene3D" id="3.20.20.80">
    <property type="entry name" value="Glycosidases"/>
    <property type="match status" value="1"/>
</dbReference>
<proteinExistence type="predicted"/>
<dbReference type="Proteomes" id="UP000011682">
    <property type="component" value="Unassembled WGS sequence"/>
</dbReference>
<organism evidence="3 4">
    <name type="scientific">Cystobacter fuscus (strain ATCC 25194 / DSM 2262 / NBRC 100088 / M29)</name>
    <dbReference type="NCBI Taxonomy" id="1242864"/>
    <lineage>
        <taxon>Bacteria</taxon>
        <taxon>Pseudomonadati</taxon>
        <taxon>Myxococcota</taxon>
        <taxon>Myxococcia</taxon>
        <taxon>Myxococcales</taxon>
        <taxon>Cystobacterineae</taxon>
        <taxon>Archangiaceae</taxon>
        <taxon>Cystobacter</taxon>
    </lineage>
</organism>
<dbReference type="GO" id="GO:0030638">
    <property type="term" value="P:polyketide metabolic process"/>
    <property type="evidence" value="ECO:0007669"/>
    <property type="project" value="InterPro"/>
</dbReference>
<keyword evidence="4" id="KW-1185">Reference proteome</keyword>
<name>S9PIG9_CYSF2</name>
<evidence type="ECO:0000256" key="2">
    <source>
        <dbReference type="SAM" id="Phobius"/>
    </source>
</evidence>
<feature type="transmembrane region" description="Helical" evidence="2">
    <location>
        <begin position="130"/>
        <end position="152"/>
    </location>
</feature>